<dbReference type="Proteomes" id="UP001478133">
    <property type="component" value="Unassembled WGS sequence"/>
</dbReference>
<protein>
    <recommendedName>
        <fullName evidence="3">Phage tail component domain protein</fullName>
    </recommendedName>
</protein>
<sequence>MEFKDKLIEYLELLDCTAKDLSDTSGLSTATISRYKSGDRVPESNSDNFTNLVKGIVEISKIKDIKSLTIESVTSEFLPLVKNTVIDTKNLQSNFNILLNTLSVNISELSKFMNFDPSYISRIKNGQRQPANPQEFINNVVGFIVRRYNSNSDKIQVSKLINCDSSKLNNPNNYTLLLAKWLSDNDSVKVKKDDISGFLEKIDEFNLDEYIRAINFDKLKVPTVPFQLPTSKSYYGLKEMMESELEFLKATVLSKSKEPVTMYSDMPMNEMAKDPEFPKKWMFGMALMLKKGLHFNQIHNIDRSFEDMMLGLESWIPMYMTGQISSYYLKGQTEGAFSHLIKVSGTVALVGEAITGYHNKGKYYLTKNKNEVAHYKEYAKCLLSKATPLMKVYSKYSHKEYEKFLYSDSKVKGNRYCILSSLSLHTISDKLLSSILNNNNVDKEMQNKIMDYVSLQKEMINAILQHSCITEEIPILSKDEFEKFPIALPLSGMFFEKDIYYTWEDYQEHLQLIKEFEKNNANYRAIENHKFPFRNIQIYIHQGKYVLVSKNKTPSIHFLIRHPKMRNSFENMIIPIIEE</sequence>
<reference evidence="1 2" key="1">
    <citation type="submission" date="2024-03" db="EMBL/GenBank/DDBJ databases">
        <title>Human intestinal bacterial collection.</title>
        <authorList>
            <person name="Pauvert C."/>
            <person name="Hitch T.C.A."/>
            <person name="Clavel T."/>
        </authorList>
    </citation>
    <scope>NUCLEOTIDE SEQUENCE [LARGE SCALE GENOMIC DNA]</scope>
    <source>
        <strain evidence="1 2">CLA-AP-H18</strain>
    </source>
</reference>
<organism evidence="1 2">
    <name type="scientific">Ruminococcoides intestinihominis</name>
    <dbReference type="NCBI Taxonomy" id="3133161"/>
    <lineage>
        <taxon>Bacteria</taxon>
        <taxon>Bacillati</taxon>
        <taxon>Bacillota</taxon>
        <taxon>Clostridia</taxon>
        <taxon>Eubacteriales</taxon>
        <taxon>Oscillospiraceae</taxon>
        <taxon>Ruminococcoides</taxon>
    </lineage>
</organism>
<evidence type="ECO:0000313" key="1">
    <source>
        <dbReference type="EMBL" id="MEQ2565878.1"/>
    </source>
</evidence>
<evidence type="ECO:0000313" key="2">
    <source>
        <dbReference type="Proteomes" id="UP001478133"/>
    </source>
</evidence>
<dbReference type="EMBL" id="JBBMFI010000020">
    <property type="protein sequence ID" value="MEQ2565878.1"/>
    <property type="molecule type" value="Genomic_DNA"/>
</dbReference>
<dbReference type="CDD" id="cd00093">
    <property type="entry name" value="HTH_XRE"/>
    <property type="match status" value="1"/>
</dbReference>
<accession>A0ABV1HU87</accession>
<evidence type="ECO:0008006" key="3">
    <source>
        <dbReference type="Google" id="ProtNLM"/>
    </source>
</evidence>
<dbReference type="RefSeq" id="WP_367286477.1">
    <property type="nucleotide sequence ID" value="NZ_JBBMEY010000021.1"/>
</dbReference>
<proteinExistence type="predicted"/>
<dbReference type="InterPro" id="IPR001387">
    <property type="entry name" value="Cro/C1-type_HTH"/>
</dbReference>
<keyword evidence="2" id="KW-1185">Reference proteome</keyword>
<name>A0ABV1HU87_9FIRM</name>
<gene>
    <name evidence="1" type="ORF">ABFO16_06460</name>
</gene>
<comment type="caution">
    <text evidence="1">The sequence shown here is derived from an EMBL/GenBank/DDBJ whole genome shotgun (WGS) entry which is preliminary data.</text>
</comment>